<dbReference type="PRINTS" id="PR01034">
    <property type="entry name" value="RIBOSOMALS12"/>
</dbReference>
<dbReference type="FunFam" id="2.40.50.140:FF:000192">
    <property type="entry name" value="Mitochondrial ribosomal protein S12"/>
    <property type="match status" value="1"/>
</dbReference>
<dbReference type="GO" id="GO:0003735">
    <property type="term" value="F:structural constituent of ribosome"/>
    <property type="evidence" value="ECO:0007669"/>
    <property type="project" value="InterPro"/>
</dbReference>
<dbReference type="AlphaFoldDB" id="A0A0G4HK86"/>
<dbReference type="CDD" id="cd03368">
    <property type="entry name" value="Ribosomal_S12"/>
    <property type="match status" value="1"/>
</dbReference>
<dbReference type="InterPro" id="IPR012340">
    <property type="entry name" value="NA-bd_OB-fold"/>
</dbReference>
<evidence type="ECO:0000256" key="4">
    <source>
        <dbReference type="ARBA" id="ARBA00043092"/>
    </source>
</evidence>
<reference evidence="5" key="1">
    <citation type="submission" date="2014-11" db="EMBL/GenBank/DDBJ databases">
        <authorList>
            <person name="Otto D Thomas"/>
            <person name="Naeem Raeece"/>
        </authorList>
    </citation>
    <scope>NUCLEOTIDE SEQUENCE</scope>
</reference>
<dbReference type="GO" id="GO:0006412">
    <property type="term" value="P:translation"/>
    <property type="evidence" value="ECO:0007669"/>
    <property type="project" value="InterPro"/>
</dbReference>
<evidence type="ECO:0000313" key="5">
    <source>
        <dbReference type="EMBL" id="CEM44512.1"/>
    </source>
</evidence>
<dbReference type="NCBIfam" id="TIGR00981">
    <property type="entry name" value="rpsL_bact"/>
    <property type="match status" value="1"/>
</dbReference>
<dbReference type="Pfam" id="PF00164">
    <property type="entry name" value="Ribosom_S12_S23"/>
    <property type="match status" value="1"/>
</dbReference>
<dbReference type="PANTHER" id="PTHR11652">
    <property type="entry name" value="30S RIBOSOMAL PROTEIN S12 FAMILY MEMBER"/>
    <property type="match status" value="1"/>
</dbReference>
<dbReference type="InterPro" id="IPR005679">
    <property type="entry name" value="Ribosomal_uS12_bac"/>
</dbReference>
<sequence>MSRPPRSPHVFSLQCVRAFCPQSALTRAPSLVPSLTRAPQSWAWQQVRTNTRNISGRLFYRKRPLMIPKRKRPHWRSKWLQGAPQRGGICIKVTVRTPKKPNSGLRKIAKVRLSTGKVRFVYIPGIGHNLNTHSVVLVKGGRIKDCPGLFYRAIRGKYDLLPVKNRFRRRSLYGCKLPPEKKAWRFERLNMRWLYIEKDRHEFNKFKWMTWRNEDGTLREGPLEPDEPVPRPDRFNWWFRTQKERSQKAG</sequence>
<proteinExistence type="inferred from homology"/>
<dbReference type="GO" id="GO:0015935">
    <property type="term" value="C:small ribosomal subunit"/>
    <property type="evidence" value="ECO:0007669"/>
    <property type="project" value="InterPro"/>
</dbReference>
<name>A0A0G4HK86_9ALVE</name>
<dbReference type="SUPFAM" id="SSF50249">
    <property type="entry name" value="Nucleic acid-binding proteins"/>
    <property type="match status" value="1"/>
</dbReference>
<evidence type="ECO:0000256" key="1">
    <source>
        <dbReference type="ARBA" id="ARBA00005657"/>
    </source>
</evidence>
<dbReference type="EMBL" id="CDMZ01002943">
    <property type="protein sequence ID" value="CEM44512.1"/>
    <property type="molecule type" value="Genomic_DNA"/>
</dbReference>
<protein>
    <recommendedName>
        <fullName evidence="4">Ribosomal protein S12, mitochondrial</fullName>
    </recommendedName>
</protein>
<gene>
    <name evidence="5" type="ORF">Cvel_28382</name>
</gene>
<dbReference type="PhylomeDB" id="A0A0G4HK86"/>
<evidence type="ECO:0000256" key="2">
    <source>
        <dbReference type="ARBA" id="ARBA00022980"/>
    </source>
</evidence>
<dbReference type="InterPro" id="IPR006032">
    <property type="entry name" value="Ribosomal_uS12"/>
</dbReference>
<dbReference type="Gene3D" id="2.40.50.140">
    <property type="entry name" value="Nucleic acid-binding proteins"/>
    <property type="match status" value="1"/>
</dbReference>
<keyword evidence="2" id="KW-0689">Ribosomal protein</keyword>
<comment type="similarity">
    <text evidence="1">Belongs to the universal ribosomal protein uS12 family.</text>
</comment>
<accession>A0A0G4HK86</accession>
<evidence type="ECO:0000256" key="3">
    <source>
        <dbReference type="ARBA" id="ARBA00023274"/>
    </source>
</evidence>
<keyword evidence="3" id="KW-0687">Ribonucleoprotein</keyword>
<dbReference type="VEuPathDB" id="CryptoDB:Cvel_28382"/>
<organism evidence="5">
    <name type="scientific">Chromera velia CCMP2878</name>
    <dbReference type="NCBI Taxonomy" id="1169474"/>
    <lineage>
        <taxon>Eukaryota</taxon>
        <taxon>Sar</taxon>
        <taxon>Alveolata</taxon>
        <taxon>Colpodellida</taxon>
        <taxon>Chromeraceae</taxon>
        <taxon>Chromera</taxon>
    </lineage>
</organism>